<feature type="transmembrane region" description="Helical" evidence="1">
    <location>
        <begin position="81"/>
        <end position="104"/>
    </location>
</feature>
<keyword evidence="1" id="KW-0812">Transmembrane</keyword>
<comment type="caution">
    <text evidence="2">The sequence shown here is derived from an EMBL/GenBank/DDBJ whole genome shotgun (WGS) entry which is preliminary data.</text>
</comment>
<name>A0ABS8ADX0_9BACT</name>
<evidence type="ECO:0000256" key="1">
    <source>
        <dbReference type="SAM" id="Phobius"/>
    </source>
</evidence>
<evidence type="ECO:0000313" key="3">
    <source>
        <dbReference type="Proteomes" id="UP001165297"/>
    </source>
</evidence>
<gene>
    <name evidence="2" type="ORF">LGH70_11145</name>
</gene>
<evidence type="ECO:0000313" key="2">
    <source>
        <dbReference type="EMBL" id="MCB2378142.1"/>
    </source>
</evidence>
<accession>A0ABS8ADX0</accession>
<dbReference type="Proteomes" id="UP001165297">
    <property type="component" value="Unassembled WGS sequence"/>
</dbReference>
<dbReference type="RefSeq" id="WP_226185550.1">
    <property type="nucleotide sequence ID" value="NZ_JAJADQ010000005.1"/>
</dbReference>
<dbReference type="EMBL" id="JAJADQ010000005">
    <property type="protein sequence ID" value="MCB2378142.1"/>
    <property type="molecule type" value="Genomic_DNA"/>
</dbReference>
<keyword evidence="1" id="KW-1133">Transmembrane helix</keyword>
<proteinExistence type="predicted"/>
<organism evidence="2 3">
    <name type="scientific">Hymenobacter nitidus</name>
    <dbReference type="NCBI Taxonomy" id="2880929"/>
    <lineage>
        <taxon>Bacteria</taxon>
        <taxon>Pseudomonadati</taxon>
        <taxon>Bacteroidota</taxon>
        <taxon>Cytophagia</taxon>
        <taxon>Cytophagales</taxon>
        <taxon>Hymenobacteraceae</taxon>
        <taxon>Hymenobacter</taxon>
    </lineage>
</organism>
<sequence>MDSSASGKLPASAWFRPLLIGLGWLGFGLFVVNTVVDDWQFETISHSLLRTFDTAKNCLFALWPVAVWVQFETRLKEGWRFYAGILLLLTTIPLWLSCAFLLVFEDDGGWQEEMVQYESVNPPVRIVQQRRNVFPTIDTQYRVVKITPLWGPWQHVEPADTARFPVEHYR</sequence>
<feature type="transmembrane region" description="Helical" evidence="1">
    <location>
        <begin position="14"/>
        <end position="36"/>
    </location>
</feature>
<keyword evidence="3" id="KW-1185">Reference proteome</keyword>
<keyword evidence="1" id="KW-0472">Membrane</keyword>
<protein>
    <submittedName>
        <fullName evidence="2">Uncharacterized protein</fullName>
    </submittedName>
</protein>
<reference evidence="2" key="1">
    <citation type="submission" date="2021-10" db="EMBL/GenBank/DDBJ databases">
        <authorList>
            <person name="Dean J.D."/>
            <person name="Kim M.K."/>
            <person name="Newey C.N."/>
            <person name="Stoker T.S."/>
            <person name="Thompson D.W."/>
            <person name="Grose J.H."/>
        </authorList>
    </citation>
    <scope>NUCLEOTIDE SEQUENCE</scope>
    <source>
        <strain evidence="2">BT635</strain>
    </source>
</reference>